<proteinExistence type="predicted"/>
<dbReference type="AlphaFoldDB" id="A0A9Q0I9A5"/>
<gene>
    <name evidence="1" type="ORF">NHX12_007902</name>
</gene>
<dbReference type="EMBL" id="JANIIK010000114">
    <property type="protein sequence ID" value="KAJ3589945.1"/>
    <property type="molecule type" value="Genomic_DNA"/>
</dbReference>
<sequence>MCVVQTPRDMAMAHNEPLLQCVQLGPEHVRLELMVCGGQTLWMSSVSVSGMKDGDVGEAPLNKGLIEVWSSMDDAQRVSCGYDE</sequence>
<reference evidence="1" key="1">
    <citation type="submission" date="2022-07" db="EMBL/GenBank/DDBJ databases">
        <title>Chromosome-level genome of Muraenolepis orangiensis.</title>
        <authorList>
            <person name="Kim J."/>
        </authorList>
    </citation>
    <scope>NUCLEOTIDE SEQUENCE</scope>
    <source>
        <strain evidence="1">KU_S4_2022</strain>
        <tissue evidence="1">Muscle</tissue>
    </source>
</reference>
<evidence type="ECO:0000313" key="1">
    <source>
        <dbReference type="EMBL" id="KAJ3589945.1"/>
    </source>
</evidence>
<organism evidence="1 2">
    <name type="scientific">Muraenolepis orangiensis</name>
    <name type="common">Patagonian moray cod</name>
    <dbReference type="NCBI Taxonomy" id="630683"/>
    <lineage>
        <taxon>Eukaryota</taxon>
        <taxon>Metazoa</taxon>
        <taxon>Chordata</taxon>
        <taxon>Craniata</taxon>
        <taxon>Vertebrata</taxon>
        <taxon>Euteleostomi</taxon>
        <taxon>Actinopterygii</taxon>
        <taxon>Neopterygii</taxon>
        <taxon>Teleostei</taxon>
        <taxon>Neoteleostei</taxon>
        <taxon>Acanthomorphata</taxon>
        <taxon>Zeiogadaria</taxon>
        <taxon>Gadariae</taxon>
        <taxon>Gadiformes</taxon>
        <taxon>Muraenolepidoidei</taxon>
        <taxon>Muraenolepididae</taxon>
        <taxon>Muraenolepis</taxon>
    </lineage>
</organism>
<protein>
    <submittedName>
        <fullName evidence="1">Uncharacterized protein</fullName>
    </submittedName>
</protein>
<accession>A0A9Q0I9A5</accession>
<name>A0A9Q0I9A5_9TELE</name>
<comment type="caution">
    <text evidence="1">The sequence shown here is derived from an EMBL/GenBank/DDBJ whole genome shotgun (WGS) entry which is preliminary data.</text>
</comment>
<dbReference type="Proteomes" id="UP001148018">
    <property type="component" value="Unassembled WGS sequence"/>
</dbReference>
<evidence type="ECO:0000313" key="2">
    <source>
        <dbReference type="Proteomes" id="UP001148018"/>
    </source>
</evidence>
<keyword evidence="2" id="KW-1185">Reference proteome</keyword>